<keyword evidence="3" id="KW-1185">Reference proteome</keyword>
<proteinExistence type="predicted"/>
<protein>
    <submittedName>
        <fullName evidence="2">Uncharacterized protein</fullName>
    </submittedName>
</protein>
<reference evidence="2" key="2">
    <citation type="submission" date="2022-01" db="EMBL/GenBank/DDBJ databases">
        <authorList>
            <person name="Yamashiro T."/>
            <person name="Shiraishi A."/>
            <person name="Satake H."/>
            <person name="Nakayama K."/>
        </authorList>
    </citation>
    <scope>NUCLEOTIDE SEQUENCE</scope>
</reference>
<feature type="coiled-coil region" evidence="1">
    <location>
        <begin position="102"/>
        <end position="129"/>
    </location>
</feature>
<dbReference type="Proteomes" id="UP001151760">
    <property type="component" value="Unassembled WGS sequence"/>
</dbReference>
<evidence type="ECO:0000313" key="2">
    <source>
        <dbReference type="EMBL" id="GJT31136.1"/>
    </source>
</evidence>
<evidence type="ECO:0000256" key="1">
    <source>
        <dbReference type="SAM" id="Coils"/>
    </source>
</evidence>
<comment type="caution">
    <text evidence="2">The sequence shown here is derived from an EMBL/GenBank/DDBJ whole genome shotgun (WGS) entry which is preliminary data.</text>
</comment>
<reference evidence="2" key="1">
    <citation type="journal article" date="2022" name="Int. J. Mol. Sci.">
        <title>Draft Genome of Tanacetum Coccineum: Genomic Comparison of Closely Related Tanacetum-Family Plants.</title>
        <authorList>
            <person name="Yamashiro T."/>
            <person name="Shiraishi A."/>
            <person name="Nakayama K."/>
            <person name="Satake H."/>
        </authorList>
    </citation>
    <scope>NUCLEOTIDE SEQUENCE</scope>
</reference>
<sequence length="502" mass="57550">MEEEQNQPEVMQELLRKLMNDLQVLKGIQQEKEKPAAQSFIPYWNFSMIDDEEARENFMKDICTFLRKFSRIPFGVTPKVLLVAWERFGEIKDALTDEQYQQEDIQELMSKLLEDVRNIKEELSEFINSLSWNRPTFYDYDDDEDDSIPLRDIIARYSLFVAITSSPPVLPTRDAKDSLIMGDEHLDTIRETEPDEVIKSSVEILVPIPSEFEGISEDTCDVPVCEDPSTFDALNDHSEILSDSNDDGTLSDDDDFEDIEYVSLEEVNDEIDLEDILQIQDVILREKLLNIHHLIANIEALNDNPSPSRVFKSTSLLPIPIMDSDSFFEESDTSLSHLDNSLPEFETFSDHTEETRSGNSTIHANNSLPEYDSFLFEVKPDQGGLTSVDSDNSNDLLLELPEFESFHFDPSFPHFPPKPPDVEICFNFEPDAPMINNFDELNEDECFDPGRGEINVFQDVEDDDSFTFVIQTFLPFLTYPVDSPLLLSTGSEDTIFDPDIFT</sequence>
<keyword evidence="1" id="KW-0175">Coiled coil</keyword>
<organism evidence="2 3">
    <name type="scientific">Tanacetum coccineum</name>
    <dbReference type="NCBI Taxonomy" id="301880"/>
    <lineage>
        <taxon>Eukaryota</taxon>
        <taxon>Viridiplantae</taxon>
        <taxon>Streptophyta</taxon>
        <taxon>Embryophyta</taxon>
        <taxon>Tracheophyta</taxon>
        <taxon>Spermatophyta</taxon>
        <taxon>Magnoliopsida</taxon>
        <taxon>eudicotyledons</taxon>
        <taxon>Gunneridae</taxon>
        <taxon>Pentapetalae</taxon>
        <taxon>asterids</taxon>
        <taxon>campanulids</taxon>
        <taxon>Asterales</taxon>
        <taxon>Asteraceae</taxon>
        <taxon>Asteroideae</taxon>
        <taxon>Anthemideae</taxon>
        <taxon>Anthemidinae</taxon>
        <taxon>Tanacetum</taxon>
    </lineage>
</organism>
<dbReference type="EMBL" id="BQNB010014681">
    <property type="protein sequence ID" value="GJT31136.1"/>
    <property type="molecule type" value="Genomic_DNA"/>
</dbReference>
<evidence type="ECO:0000313" key="3">
    <source>
        <dbReference type="Proteomes" id="UP001151760"/>
    </source>
</evidence>
<gene>
    <name evidence="2" type="ORF">Tco_0911411</name>
</gene>
<accession>A0ABQ5CVN7</accession>
<name>A0ABQ5CVN7_9ASTR</name>